<feature type="region of interest" description="Disordered" evidence="1">
    <location>
        <begin position="51"/>
        <end position="81"/>
    </location>
</feature>
<proteinExistence type="predicted"/>
<sequence length="102" mass="11424">MKLLYVKTTLRVPGIAPVVHLAELEHAEGSPLCKPARMLEATEDGLITGAFRRQPPLNHGMSHPPQQLIPHPDSWGDLPDITSDRMTAEEFEGLWQEAMQKF</sequence>
<dbReference type="AlphaFoldDB" id="A0A6B8VJP3"/>
<dbReference type="RefSeq" id="WP_156193585.1">
    <property type="nucleotide sequence ID" value="NZ_CP046452.1"/>
</dbReference>
<dbReference type="KEGG" id="ckw:CKALI_12205"/>
<reference evidence="3" key="1">
    <citation type="submission" date="2019-11" db="EMBL/GenBank/DDBJ databases">
        <title>Complete genome sequence of Corynebacterium kalinowskii 1959, a novel Corynebacterium species isolated from soil of a small paddock in Vilsendorf, Germany.</title>
        <authorList>
            <person name="Schaffert L."/>
            <person name="Ruwe M."/>
            <person name="Milse J."/>
            <person name="Hanuschka K."/>
            <person name="Ortseifen V."/>
            <person name="Droste J."/>
            <person name="Brandt D."/>
            <person name="Schlueter L."/>
            <person name="Kutter Y."/>
            <person name="Vinke S."/>
            <person name="Viehoefer P."/>
            <person name="Jacob L."/>
            <person name="Luebke N.-C."/>
            <person name="Schulte-Berndt E."/>
            <person name="Hain C."/>
            <person name="Linder M."/>
            <person name="Schmidt P."/>
            <person name="Wollenschlaeger L."/>
            <person name="Luttermann T."/>
            <person name="Thieme E."/>
            <person name="Hassa J."/>
            <person name="Haak M."/>
            <person name="Wittchen M."/>
            <person name="Mentz A."/>
            <person name="Persicke M."/>
            <person name="Busche T."/>
            <person name="Ruckert C."/>
        </authorList>
    </citation>
    <scope>NUCLEOTIDE SEQUENCE [LARGE SCALE GENOMIC DNA]</scope>
    <source>
        <strain evidence="3">1959</strain>
    </source>
</reference>
<evidence type="ECO:0000313" key="3">
    <source>
        <dbReference type="Proteomes" id="UP000427071"/>
    </source>
</evidence>
<protein>
    <submittedName>
        <fullName evidence="2">Uncharacterized protein</fullName>
    </submittedName>
</protein>
<evidence type="ECO:0000256" key="1">
    <source>
        <dbReference type="SAM" id="MobiDB-lite"/>
    </source>
</evidence>
<organism evidence="2 3">
    <name type="scientific">Corynebacterium kalinowskii</name>
    <dbReference type="NCBI Taxonomy" id="2675216"/>
    <lineage>
        <taxon>Bacteria</taxon>
        <taxon>Bacillati</taxon>
        <taxon>Actinomycetota</taxon>
        <taxon>Actinomycetes</taxon>
        <taxon>Mycobacteriales</taxon>
        <taxon>Corynebacteriaceae</taxon>
        <taxon>Corynebacterium</taxon>
    </lineage>
</organism>
<dbReference type="EMBL" id="CP046452">
    <property type="protein sequence ID" value="QGU03279.1"/>
    <property type="molecule type" value="Genomic_DNA"/>
</dbReference>
<accession>A0A6B8VJP3</accession>
<name>A0A6B8VJP3_9CORY</name>
<evidence type="ECO:0000313" key="2">
    <source>
        <dbReference type="EMBL" id="QGU03279.1"/>
    </source>
</evidence>
<keyword evidence="3" id="KW-1185">Reference proteome</keyword>
<dbReference type="Proteomes" id="UP000427071">
    <property type="component" value="Chromosome"/>
</dbReference>
<gene>
    <name evidence="2" type="ORF">CKALI_12205</name>
</gene>